<evidence type="ECO:0000256" key="1">
    <source>
        <dbReference type="SAM" id="Coils"/>
    </source>
</evidence>
<dbReference type="EMBL" id="CADEPI010001312">
    <property type="protein sequence ID" value="CAB3389155.1"/>
    <property type="molecule type" value="Genomic_DNA"/>
</dbReference>
<protein>
    <submittedName>
        <fullName evidence="2">Uncharacterized protein</fullName>
    </submittedName>
</protein>
<organism evidence="2 3">
    <name type="scientific">Cloeon dipterum</name>
    <dbReference type="NCBI Taxonomy" id="197152"/>
    <lineage>
        <taxon>Eukaryota</taxon>
        <taxon>Metazoa</taxon>
        <taxon>Ecdysozoa</taxon>
        <taxon>Arthropoda</taxon>
        <taxon>Hexapoda</taxon>
        <taxon>Insecta</taxon>
        <taxon>Pterygota</taxon>
        <taxon>Palaeoptera</taxon>
        <taxon>Ephemeroptera</taxon>
        <taxon>Pisciforma</taxon>
        <taxon>Baetidae</taxon>
        <taxon>Cloeon</taxon>
    </lineage>
</organism>
<dbReference type="AlphaFoldDB" id="A0A8S1E4Q1"/>
<dbReference type="Proteomes" id="UP000494165">
    <property type="component" value="Unassembled WGS sequence"/>
</dbReference>
<dbReference type="Gene3D" id="3.30.40.10">
    <property type="entry name" value="Zinc/RING finger domain, C3HC4 (zinc finger)"/>
    <property type="match status" value="1"/>
</dbReference>
<evidence type="ECO:0000313" key="2">
    <source>
        <dbReference type="EMBL" id="CAB3389155.1"/>
    </source>
</evidence>
<feature type="coiled-coil region" evidence="1">
    <location>
        <begin position="115"/>
        <end position="192"/>
    </location>
</feature>
<dbReference type="OrthoDB" id="8062037at2759"/>
<evidence type="ECO:0000313" key="3">
    <source>
        <dbReference type="Proteomes" id="UP000494165"/>
    </source>
</evidence>
<gene>
    <name evidence="2" type="ORF">CLODIP_2_CD00366</name>
</gene>
<dbReference type="SUPFAM" id="SSF57850">
    <property type="entry name" value="RING/U-box"/>
    <property type="match status" value="1"/>
</dbReference>
<keyword evidence="1" id="KW-0175">Coiled coil</keyword>
<proteinExistence type="predicted"/>
<comment type="caution">
    <text evidence="2">The sequence shown here is derived from an EMBL/GenBank/DDBJ whole genome shotgun (WGS) entry which is preliminary data.</text>
</comment>
<feature type="non-terminal residue" evidence="2">
    <location>
        <position position="1"/>
    </location>
</feature>
<reference evidence="2 3" key="1">
    <citation type="submission" date="2020-04" db="EMBL/GenBank/DDBJ databases">
        <authorList>
            <person name="Alioto T."/>
            <person name="Alioto T."/>
            <person name="Gomez Garrido J."/>
        </authorList>
    </citation>
    <scope>NUCLEOTIDE SEQUENCE [LARGE SCALE GENOMIC DNA]</scope>
</reference>
<dbReference type="InterPro" id="IPR013083">
    <property type="entry name" value="Znf_RING/FYVE/PHD"/>
</dbReference>
<sequence length="223" mass="25527">PYFFLLSRSSPISLEIWWFLSVNLLSTELVKTHHITMAFSCSICLSFCDGSSDIFFLPGGPMYHKTCTLQWLSKTQPFPYYRNPTTAKNSLKLFPDSSEHATQQEDPSHQLVQTVNDLNSDIRKLTKSHDESQAALRKQIQELKSNNEEMSAEISRQTSHISLLEKQHVKLLKDVEKELQATVRAKEKAHQEFNQLNLDFKELNPLARIVKAFCRSVKAMGGI</sequence>
<accession>A0A8S1E4Q1</accession>
<name>A0A8S1E4Q1_9INSE</name>
<keyword evidence="3" id="KW-1185">Reference proteome</keyword>